<dbReference type="PROSITE" id="PS00211">
    <property type="entry name" value="ABC_TRANSPORTER_1"/>
    <property type="match status" value="2"/>
</dbReference>
<dbReference type="Pfam" id="PF00005">
    <property type="entry name" value="ABC_tran"/>
    <property type="match status" value="2"/>
</dbReference>
<dbReference type="CDD" id="cd03221">
    <property type="entry name" value="ABCF_EF-3"/>
    <property type="match status" value="2"/>
</dbReference>
<proteinExistence type="predicted"/>
<dbReference type="InterPro" id="IPR027417">
    <property type="entry name" value="P-loop_NTPase"/>
</dbReference>
<evidence type="ECO:0000256" key="2">
    <source>
        <dbReference type="ARBA" id="ARBA00022741"/>
    </source>
</evidence>
<dbReference type="PROSITE" id="PS50893">
    <property type="entry name" value="ABC_TRANSPORTER_2"/>
    <property type="match status" value="2"/>
</dbReference>
<accession>A0ABX7I2Q0</accession>
<dbReference type="SMART" id="SM00382">
    <property type="entry name" value="AAA"/>
    <property type="match status" value="2"/>
</dbReference>
<keyword evidence="7" id="KW-1185">Reference proteome</keyword>
<reference evidence="6 7" key="1">
    <citation type="submission" date="2020-06" db="EMBL/GenBank/DDBJ databases">
        <title>Dyadobacter sandarakinus sp. nov., isolated from the soil of the Arctic Yellow River Station.</title>
        <authorList>
            <person name="Zhang Y."/>
            <person name="Peng F."/>
        </authorList>
    </citation>
    <scope>NUCLEOTIDE SEQUENCE [LARGE SCALE GENOMIC DNA]</scope>
    <source>
        <strain evidence="6 7">Q3-56</strain>
    </source>
</reference>
<evidence type="ECO:0000313" key="6">
    <source>
        <dbReference type="EMBL" id="QRR00104.1"/>
    </source>
</evidence>
<feature type="domain" description="ABC transporter" evidence="5">
    <location>
        <begin position="331"/>
        <end position="527"/>
    </location>
</feature>
<dbReference type="RefSeq" id="WP_204660864.1">
    <property type="nucleotide sequence ID" value="NZ_CP056775.1"/>
</dbReference>
<feature type="region of interest" description="Disordered" evidence="4">
    <location>
        <begin position="244"/>
        <end position="269"/>
    </location>
</feature>
<evidence type="ECO:0000256" key="4">
    <source>
        <dbReference type="SAM" id="MobiDB-lite"/>
    </source>
</evidence>
<keyword evidence="3 6" id="KW-0067">ATP-binding</keyword>
<dbReference type="SUPFAM" id="SSF52540">
    <property type="entry name" value="P-loop containing nucleoside triphosphate hydrolases"/>
    <property type="match status" value="2"/>
</dbReference>
<feature type="compositionally biased region" description="Basic and acidic residues" evidence="4">
    <location>
        <begin position="244"/>
        <end position="265"/>
    </location>
</feature>
<gene>
    <name evidence="6" type="ORF">HWI92_03845</name>
</gene>
<organism evidence="6 7">
    <name type="scientific">Dyadobacter sandarakinus</name>
    <dbReference type="NCBI Taxonomy" id="2747268"/>
    <lineage>
        <taxon>Bacteria</taxon>
        <taxon>Pseudomonadati</taxon>
        <taxon>Bacteroidota</taxon>
        <taxon>Cytophagia</taxon>
        <taxon>Cytophagales</taxon>
        <taxon>Spirosomataceae</taxon>
        <taxon>Dyadobacter</taxon>
    </lineage>
</organism>
<protein>
    <submittedName>
        <fullName evidence="6">ABC-F family ATP-binding cassette domain-containing protein</fullName>
    </submittedName>
</protein>
<dbReference type="InterPro" id="IPR003439">
    <property type="entry name" value="ABC_transporter-like_ATP-bd"/>
</dbReference>
<evidence type="ECO:0000259" key="5">
    <source>
        <dbReference type="PROSITE" id="PS50893"/>
    </source>
</evidence>
<evidence type="ECO:0000256" key="1">
    <source>
        <dbReference type="ARBA" id="ARBA00022737"/>
    </source>
</evidence>
<keyword evidence="1" id="KW-0677">Repeat</keyword>
<dbReference type="EMBL" id="CP056775">
    <property type="protein sequence ID" value="QRR00104.1"/>
    <property type="molecule type" value="Genomic_DNA"/>
</dbReference>
<dbReference type="InterPro" id="IPR050611">
    <property type="entry name" value="ABCF"/>
</dbReference>
<evidence type="ECO:0000256" key="3">
    <source>
        <dbReference type="ARBA" id="ARBA00022840"/>
    </source>
</evidence>
<dbReference type="NCBIfam" id="NF000355">
    <property type="entry name" value="ribo_prot_ABC_F"/>
    <property type="match status" value="1"/>
</dbReference>
<dbReference type="InterPro" id="IPR003593">
    <property type="entry name" value="AAA+_ATPase"/>
</dbReference>
<feature type="domain" description="ABC transporter" evidence="5">
    <location>
        <begin position="2"/>
        <end position="235"/>
    </location>
</feature>
<name>A0ABX7I2Q0_9BACT</name>
<dbReference type="Gene3D" id="3.40.50.300">
    <property type="entry name" value="P-loop containing nucleotide triphosphate hydrolases"/>
    <property type="match status" value="2"/>
</dbReference>
<dbReference type="PANTHER" id="PTHR19211">
    <property type="entry name" value="ATP-BINDING TRANSPORT PROTEIN-RELATED"/>
    <property type="match status" value="1"/>
</dbReference>
<dbReference type="InterPro" id="IPR017871">
    <property type="entry name" value="ABC_transporter-like_CS"/>
</dbReference>
<dbReference type="PANTHER" id="PTHR19211:SF6">
    <property type="entry name" value="BLL7188 PROTEIN"/>
    <property type="match status" value="1"/>
</dbReference>
<keyword evidence="2" id="KW-0547">Nucleotide-binding</keyword>
<dbReference type="GO" id="GO:0005524">
    <property type="term" value="F:ATP binding"/>
    <property type="evidence" value="ECO:0007669"/>
    <property type="project" value="UniProtKB-KW"/>
</dbReference>
<sequence>MLTLHNLTYLHPNRELLLDDLYLTVNKHEKIALVGNNGSGKSTLLRIIAGELQPAAGQVKTGSLPYLVPQIFGQYNHLTIAGALRVDRRLHALQEILTGNVSEENLALLNDDWTIEERIDQALHHWQLPDLDLSQKLGTLSGGQKTKVFLAGITIHQPELILLDEPSNHLDSAGRQLLYDFIKNTGKTLVVVSHDRQLLQLVNLVCELDKGGISVYGGNYDFYLQQKESEREALNRDIQNREKALRKAEEKERETSERQQKLDARGRKKQEKAGVARIMINTLRNNAENSTSRLKSVDTEKIEGISQELNELRSARPDLDRMKFGFDHAALHKGKVLFAATEVNAGYGAPLWKENLTFQITSGERIAIRGTNGSGKTTLLRIILGTAEPLTGTVFRAESRTVYIDQDYSLINPCLNVYAQAQHVNTSALQEHEVKVRLSRFLFTKDDWDKPCHALSGGEKMRLALCCLTISSEAPDMIVLDEPTNNLDLQNIEILTAAIHEYRGTLLVVSHDEVFLRQVEADRILSLSPR</sequence>
<dbReference type="InterPro" id="IPR032781">
    <property type="entry name" value="ABC_tran_Xtn"/>
</dbReference>
<dbReference type="Pfam" id="PF12848">
    <property type="entry name" value="ABC_tran_Xtn"/>
    <property type="match status" value="1"/>
</dbReference>
<evidence type="ECO:0000313" key="7">
    <source>
        <dbReference type="Proteomes" id="UP000612680"/>
    </source>
</evidence>
<dbReference type="Proteomes" id="UP000612680">
    <property type="component" value="Chromosome"/>
</dbReference>